<evidence type="ECO:0000256" key="3">
    <source>
        <dbReference type="SAM" id="SignalP"/>
    </source>
</evidence>
<protein>
    <submittedName>
        <fullName evidence="5">FG-GAP repeat protein</fullName>
    </submittedName>
</protein>
<reference evidence="6" key="1">
    <citation type="submission" date="2011-01" db="EMBL/GenBank/DDBJ databases">
        <title>Complete sequence of plasmid2 of Acidobacterium sp. MP5ACTX9.</title>
        <authorList>
            <consortium name="US DOE Joint Genome Institute"/>
            <person name="Lucas S."/>
            <person name="Copeland A."/>
            <person name="Lapidus A."/>
            <person name="Cheng J.-F."/>
            <person name="Goodwin L."/>
            <person name="Pitluck S."/>
            <person name="Teshima H."/>
            <person name="Detter J.C."/>
            <person name="Han C."/>
            <person name="Tapia R."/>
            <person name="Land M."/>
            <person name="Hauser L."/>
            <person name="Kyrpides N."/>
            <person name="Ivanova N."/>
            <person name="Ovchinnikova G."/>
            <person name="Pagani I."/>
            <person name="Rawat S.R."/>
            <person name="Mannisto M."/>
            <person name="Haggblom M.M."/>
            <person name="Woyke T."/>
        </authorList>
    </citation>
    <scope>NUCLEOTIDE SEQUENCE [LARGE SCALE GENOMIC DNA]</scope>
    <source>
        <strain evidence="6">MP5ACTX9</strain>
        <plasmid evidence="6">Plasmid pACIX902</plasmid>
    </source>
</reference>
<dbReference type="Proteomes" id="UP000000343">
    <property type="component" value="Plasmid pACIX902"/>
</dbReference>
<feature type="chain" id="PRO_5003230832" evidence="3">
    <location>
        <begin position="26"/>
        <end position="1123"/>
    </location>
</feature>
<evidence type="ECO:0000313" key="6">
    <source>
        <dbReference type="Proteomes" id="UP000000343"/>
    </source>
</evidence>
<dbReference type="KEGG" id="acm:AciX9_3827"/>
<dbReference type="InterPro" id="IPR013517">
    <property type="entry name" value="FG-GAP"/>
</dbReference>
<keyword evidence="1 3" id="KW-0732">Signal</keyword>
<keyword evidence="2" id="KW-0812">Transmembrane</keyword>
<evidence type="ECO:0000256" key="2">
    <source>
        <dbReference type="SAM" id="Phobius"/>
    </source>
</evidence>
<dbReference type="PANTHER" id="PTHR46580:SF4">
    <property type="entry name" value="ATP_GTP-BINDING PROTEIN"/>
    <property type="match status" value="1"/>
</dbReference>
<accession>E8X704</accession>
<name>E8X704_GRATM</name>
<proteinExistence type="predicted"/>
<dbReference type="Pfam" id="PF13517">
    <property type="entry name" value="FG-GAP_3"/>
    <property type="match status" value="4"/>
</dbReference>
<dbReference type="RefSeq" id="WP_013582135.1">
    <property type="nucleotide sequence ID" value="NC_015065.1"/>
</dbReference>
<feature type="transmembrane region" description="Helical" evidence="2">
    <location>
        <begin position="1066"/>
        <end position="1086"/>
    </location>
</feature>
<dbReference type="HOGENOM" id="CLU_266178_0_0_0"/>
<dbReference type="SUPFAM" id="SSF69318">
    <property type="entry name" value="Integrin alpha N-terminal domain"/>
    <property type="match status" value="3"/>
</dbReference>
<dbReference type="Gene3D" id="2.60.40.10">
    <property type="entry name" value="Immunoglobulins"/>
    <property type="match status" value="1"/>
</dbReference>
<dbReference type="InterPro" id="IPR032109">
    <property type="entry name" value="Big_3_5"/>
</dbReference>
<geneLocation type="plasmid" evidence="5 6">
    <name>pACIX902</name>
</geneLocation>
<dbReference type="PANTHER" id="PTHR46580">
    <property type="entry name" value="SENSOR KINASE-RELATED"/>
    <property type="match status" value="1"/>
</dbReference>
<dbReference type="InterPro" id="IPR028994">
    <property type="entry name" value="Integrin_alpha_N"/>
</dbReference>
<keyword evidence="6" id="KW-1185">Reference proteome</keyword>
<gene>
    <name evidence="5" type="ordered locus">AciX9_3827</name>
</gene>
<dbReference type="AlphaFoldDB" id="E8X704"/>
<evidence type="ECO:0000313" key="5">
    <source>
        <dbReference type="EMBL" id="ADW71113.1"/>
    </source>
</evidence>
<feature type="domain" description="Bacterial Ig-like" evidence="4">
    <location>
        <begin position="865"/>
        <end position="951"/>
    </location>
</feature>
<keyword evidence="2" id="KW-0472">Membrane</keyword>
<feature type="transmembrane region" description="Helical" evidence="2">
    <location>
        <begin position="1035"/>
        <end position="1054"/>
    </location>
</feature>
<keyword evidence="5" id="KW-0614">Plasmid</keyword>
<dbReference type="Gene3D" id="2.130.10.130">
    <property type="entry name" value="Integrin alpha, N-terminal"/>
    <property type="match status" value="3"/>
</dbReference>
<dbReference type="Pfam" id="PF16640">
    <property type="entry name" value="Big_3_5"/>
    <property type="match status" value="1"/>
</dbReference>
<dbReference type="EMBL" id="CP002482">
    <property type="protein sequence ID" value="ADW71113.1"/>
    <property type="molecule type" value="Genomic_DNA"/>
</dbReference>
<feature type="signal peptide" evidence="3">
    <location>
        <begin position="1"/>
        <end position="25"/>
    </location>
</feature>
<keyword evidence="2" id="KW-1133">Transmembrane helix</keyword>
<evidence type="ECO:0000256" key="1">
    <source>
        <dbReference type="ARBA" id="ARBA00022729"/>
    </source>
</evidence>
<organism evidence="6">
    <name type="scientific">Granulicella tundricola (strain ATCC BAA-1859 / DSM 23138 / MP5ACTX9)</name>
    <dbReference type="NCBI Taxonomy" id="1198114"/>
    <lineage>
        <taxon>Bacteria</taxon>
        <taxon>Pseudomonadati</taxon>
        <taxon>Acidobacteriota</taxon>
        <taxon>Terriglobia</taxon>
        <taxon>Terriglobales</taxon>
        <taxon>Acidobacteriaceae</taxon>
        <taxon>Granulicella</taxon>
    </lineage>
</organism>
<sequence>MFKTISRHGLAALFATLLLAGNLTAQQTTSATPFSGRPAPWTRLATETPSTQALVDRTSATAYPMAPQPKAVNGYTFPGFVAPLRTGIGNGDGSETFGGVLSADIDGKNGIDVVTIQGDGILTVDLNDGKGNLSQASLNTSGSGANIVQAFVQDLNGDGLPDIVATSNTLPGYFVWMNQGNGVFGTVTKVAITAPTGITVRPIMGAMTVGDVNGDGKADLVLPISYISGSGSVGYTTTMVLYSYTGNGDGTFAAVPKSTLYTIPGYYIFQGGRSIALSDLSHHGALDAVLEMYQPPPGVTNYFFDIATVKGNGDGTFGPLVFAAKSIASTQYGRGSLLVRDFNNDGNPDVLFADAYTTVDICYGVGDGTLQPAVSAIANVGVSSLTAGDFNKDGVLDIITFRGGAAQVYLGTGSGSFKQTPTAQYAGSQGGNQVESAVDFDSDGNLDFFWVDPFYNSINIFLGKGDGTFRGAPAIAPANTTATLPNNTQSAFGFQVLAVGDYNGDGSTDIFAEESGYVDIGLSDRKGGFVFTRSLDSQNLTSVDFVEPLHVDLNGDGKDDIVMATLTGVRVFLSKGDGTLSTPVNTTIPISLGCTLNLASAGDLNGDGFADLVIAYGGNASCYATGTTPSGFAVLLGNGKGGFTSSLFTAFGGDLYQASLADINKDGKLDLVLNDLASGKNVITVIPGNGDGTFNTTAAHVVWTGIYRVSDVQIADTNGDGSLDLMMAYAGQSIASTTAPSGVLNLLGNGDFTFKSPVYALQGVAGQTAVLSDVNGDGLPDYIIPLSTQTTLISGVTVLINAGGGAFNAPILYTQPLDVLFDRDKLIFAGDFNGDGAQDIILGGGAGLVPSMLFLNNAGLSLTLGATSTSVVQGTPVNLFVEPNLLSTGNLSGTVTFASNGASIGTASWNSNVALLSTSSLPLGANKITATFPGDGTHAAASAAPITVTITAPPAAFSLTGAVQSVSVTQGSSASVALTLQANAGFAGPVTFACTNLPAGATCTFDSQTLTLAAGASAATKVTIATTGSASLQTLGPLSIGTGVSLAGLFALLLPTGRSRKKLYSLMMLLVTLAGAASLSGCGGSGNSGTPTGTALVTITATGVSGTTQVVNSILVAVTVANR</sequence>
<evidence type="ECO:0000259" key="4">
    <source>
        <dbReference type="Pfam" id="PF16640"/>
    </source>
</evidence>
<dbReference type="InterPro" id="IPR013783">
    <property type="entry name" value="Ig-like_fold"/>
</dbReference>